<dbReference type="InterPro" id="IPR036737">
    <property type="entry name" value="OmpA-like_sf"/>
</dbReference>
<evidence type="ECO:0000259" key="8">
    <source>
        <dbReference type="PROSITE" id="PS51123"/>
    </source>
</evidence>
<dbReference type="Proteomes" id="UP000198618">
    <property type="component" value="Unassembled WGS sequence"/>
</dbReference>
<keyword evidence="4" id="KW-0812">Transmembrane</keyword>
<reference evidence="9 10" key="1">
    <citation type="submission" date="2016-10" db="EMBL/GenBank/DDBJ databases">
        <authorList>
            <person name="de Groot N.N."/>
        </authorList>
    </citation>
    <scope>NUCLEOTIDE SEQUENCE [LARGE SCALE GENOMIC DNA]</scope>
    <source>
        <strain evidence="9 10">IBRC-M 10780</strain>
    </source>
</reference>
<dbReference type="GO" id="GO:0005886">
    <property type="term" value="C:plasma membrane"/>
    <property type="evidence" value="ECO:0007669"/>
    <property type="project" value="UniProtKB-SubCell"/>
</dbReference>
<dbReference type="OrthoDB" id="9815217at2"/>
<accession>A0A1I0BLZ0</accession>
<sequence length="256" mass="28950">MSKKKKKKGDSHVDESWLLPYSDMLTLLLALFIVLFAMSEVDTQKYQKLAQVFNSEFGDGEGIFEEEEAPVELDNEANEDQVSEEQETNEMLSMKEIQQQINEYIEENNLGDVLGTQLSDEGLLVSIMNDVSFDPGSATVSGEGREIASEISNFLDTDPPRQIVISGHTDDIPMNNRQFGSNWELSVMRAVNFMSLILDNDHLDPTKFSAKGFGQHKPLVPNTSDENRLKNRRVEVLILPNYKIKEALEKEETSEN</sequence>
<feature type="domain" description="OmpA-like" evidence="8">
    <location>
        <begin position="120"/>
        <end position="242"/>
    </location>
</feature>
<keyword evidence="5" id="KW-1133">Transmembrane helix</keyword>
<dbReference type="CDD" id="cd07185">
    <property type="entry name" value="OmpA_C-like"/>
    <property type="match status" value="1"/>
</dbReference>
<gene>
    <name evidence="9" type="ORF">SAMN05216389_10583</name>
</gene>
<dbReference type="InterPro" id="IPR025713">
    <property type="entry name" value="MotB-like_N_dom"/>
</dbReference>
<evidence type="ECO:0000313" key="9">
    <source>
        <dbReference type="EMBL" id="SET07870.1"/>
    </source>
</evidence>
<dbReference type="Pfam" id="PF13677">
    <property type="entry name" value="MotB_plug"/>
    <property type="match status" value="1"/>
</dbReference>
<evidence type="ECO:0000313" key="10">
    <source>
        <dbReference type="Proteomes" id="UP000198618"/>
    </source>
</evidence>
<evidence type="ECO:0000256" key="2">
    <source>
        <dbReference type="ARBA" id="ARBA00008914"/>
    </source>
</evidence>
<evidence type="ECO:0000256" key="1">
    <source>
        <dbReference type="ARBA" id="ARBA00004162"/>
    </source>
</evidence>
<keyword evidence="6 7" id="KW-0472">Membrane</keyword>
<dbReference type="NCBIfam" id="NF005831">
    <property type="entry name" value="PRK07734.1"/>
    <property type="match status" value="1"/>
</dbReference>
<dbReference type="EMBL" id="FOHE01000005">
    <property type="protein sequence ID" value="SET07870.1"/>
    <property type="molecule type" value="Genomic_DNA"/>
</dbReference>
<comment type="similarity">
    <text evidence="2">Belongs to the MotB family.</text>
</comment>
<proteinExistence type="inferred from homology"/>
<dbReference type="AlphaFoldDB" id="A0A1I0BLZ0"/>
<dbReference type="PROSITE" id="PS51123">
    <property type="entry name" value="OMPA_2"/>
    <property type="match status" value="1"/>
</dbReference>
<evidence type="ECO:0000256" key="5">
    <source>
        <dbReference type="ARBA" id="ARBA00022989"/>
    </source>
</evidence>
<name>A0A1I0BLZ0_9BACI</name>
<dbReference type="Pfam" id="PF00691">
    <property type="entry name" value="OmpA"/>
    <property type="match status" value="1"/>
</dbReference>
<keyword evidence="10" id="KW-1185">Reference proteome</keyword>
<dbReference type="InterPro" id="IPR006665">
    <property type="entry name" value="OmpA-like"/>
</dbReference>
<keyword evidence="3" id="KW-1003">Cell membrane</keyword>
<dbReference type="RefSeq" id="WP_090868331.1">
    <property type="nucleotide sequence ID" value="NZ_FOHE01000005.1"/>
</dbReference>
<dbReference type="PANTHER" id="PTHR30329">
    <property type="entry name" value="STATOR ELEMENT OF FLAGELLAR MOTOR COMPLEX"/>
    <property type="match status" value="1"/>
</dbReference>
<dbReference type="SUPFAM" id="SSF103088">
    <property type="entry name" value="OmpA-like"/>
    <property type="match status" value="1"/>
</dbReference>
<dbReference type="PANTHER" id="PTHR30329:SF21">
    <property type="entry name" value="LIPOPROTEIN YIAD-RELATED"/>
    <property type="match status" value="1"/>
</dbReference>
<dbReference type="InterPro" id="IPR050330">
    <property type="entry name" value="Bact_OuterMem_StrucFunc"/>
</dbReference>
<evidence type="ECO:0000256" key="6">
    <source>
        <dbReference type="ARBA" id="ARBA00023136"/>
    </source>
</evidence>
<evidence type="ECO:0000256" key="3">
    <source>
        <dbReference type="ARBA" id="ARBA00022475"/>
    </source>
</evidence>
<dbReference type="STRING" id="930131.SAMN05216389_10583"/>
<protein>
    <submittedName>
        <fullName evidence="9">Chemotaxis protein MotB</fullName>
    </submittedName>
</protein>
<organism evidence="9 10">
    <name type="scientific">Oceanobacillus limi</name>
    <dbReference type="NCBI Taxonomy" id="930131"/>
    <lineage>
        <taxon>Bacteria</taxon>
        <taxon>Bacillati</taxon>
        <taxon>Bacillota</taxon>
        <taxon>Bacilli</taxon>
        <taxon>Bacillales</taxon>
        <taxon>Bacillaceae</taxon>
        <taxon>Oceanobacillus</taxon>
    </lineage>
</organism>
<evidence type="ECO:0000256" key="7">
    <source>
        <dbReference type="PROSITE-ProRule" id="PRU00473"/>
    </source>
</evidence>
<evidence type="ECO:0000256" key="4">
    <source>
        <dbReference type="ARBA" id="ARBA00022692"/>
    </source>
</evidence>
<dbReference type="Gene3D" id="3.30.1330.60">
    <property type="entry name" value="OmpA-like domain"/>
    <property type="match status" value="1"/>
</dbReference>
<comment type="subcellular location">
    <subcellularLocation>
        <location evidence="1">Cell membrane</location>
        <topology evidence="1">Single-pass membrane protein</topology>
    </subcellularLocation>
</comment>